<sequence length="187" mass="21249">MNWKRKRDKDDDWSNVFDDMDGMFDTFPNFKKIQEHIDNLMRKSVDGNISDADKNPFVFGFSVKTGPDGIPKFQQFGNTGKNIPGKSDPSTPKFKHREPITDVNYSDDSVSITVEIPGVSKKDIDIDATENKIIIKVNTETRQYFKEVDLNHSVIPDSAKATYTNGILDLVFKKKDKTPKGTKIEVK</sequence>
<organism evidence="5 6">
    <name type="scientific">Marine Group III euryarchaeote CG-Bathy1</name>
    <dbReference type="NCBI Taxonomy" id="1889001"/>
    <lineage>
        <taxon>Archaea</taxon>
        <taxon>Methanobacteriati</taxon>
        <taxon>Thermoplasmatota</taxon>
        <taxon>Thermoplasmata</taxon>
        <taxon>Candidatus Thermoprofundales</taxon>
    </lineage>
</organism>
<evidence type="ECO:0000256" key="2">
    <source>
        <dbReference type="SAM" id="MobiDB-lite"/>
    </source>
</evidence>
<protein>
    <submittedName>
        <fullName evidence="5">Uncharacterized protein</fullName>
    </submittedName>
</protein>
<gene>
    <name evidence="5" type="ORF">BEU04_04625</name>
</gene>
<dbReference type="NCBIfam" id="NF041800">
    <property type="entry name" value="Hsp20"/>
    <property type="match status" value="1"/>
</dbReference>
<reference evidence="5 6" key="1">
    <citation type="submission" date="2016-08" db="EMBL/GenBank/DDBJ databases">
        <title>New Insights into Marine Group III Euryarchaeota, from dark to light.</title>
        <authorList>
            <person name="Haro-Moreno J.M."/>
            <person name="Rodriguez-Valera F."/>
            <person name="Lopez-Garcia P."/>
            <person name="Moreira D."/>
            <person name="Martin-Cuadrado A.B."/>
        </authorList>
    </citation>
    <scope>NUCLEOTIDE SEQUENCE [LARGE SCALE GENOMIC DNA]</scope>
    <source>
        <strain evidence="5">CG-Bathy1</strain>
    </source>
</reference>
<evidence type="ECO:0000313" key="5">
    <source>
        <dbReference type="EMBL" id="OIR17992.1"/>
    </source>
</evidence>
<dbReference type="CDD" id="cd00298">
    <property type="entry name" value="ACD_sHsps_p23-like"/>
    <property type="match status" value="1"/>
</dbReference>
<dbReference type="PROSITE" id="PS51203">
    <property type="entry name" value="CS"/>
    <property type="match status" value="1"/>
</dbReference>
<evidence type="ECO:0000259" key="4">
    <source>
        <dbReference type="PROSITE" id="PS51203"/>
    </source>
</evidence>
<dbReference type="SUPFAM" id="SSF49764">
    <property type="entry name" value="HSP20-like chaperones"/>
    <property type="match status" value="1"/>
</dbReference>
<dbReference type="Pfam" id="PF04969">
    <property type="entry name" value="CS"/>
    <property type="match status" value="1"/>
</dbReference>
<evidence type="ECO:0000259" key="3">
    <source>
        <dbReference type="PROSITE" id="PS01031"/>
    </source>
</evidence>
<evidence type="ECO:0000313" key="6">
    <source>
        <dbReference type="Proteomes" id="UP000183815"/>
    </source>
</evidence>
<dbReference type="PROSITE" id="PS01031">
    <property type="entry name" value="SHSP"/>
    <property type="match status" value="1"/>
</dbReference>
<dbReference type="InterPro" id="IPR007052">
    <property type="entry name" value="CS_dom"/>
</dbReference>
<feature type="domain" description="CS" evidence="4">
    <location>
        <begin position="89"/>
        <end position="185"/>
    </location>
</feature>
<accession>A0A1J5TP17</accession>
<feature type="region of interest" description="Disordered" evidence="2">
    <location>
        <begin position="76"/>
        <end position="98"/>
    </location>
</feature>
<dbReference type="Gene3D" id="2.60.40.790">
    <property type="match status" value="1"/>
</dbReference>
<dbReference type="EMBL" id="MIYU01000008">
    <property type="protein sequence ID" value="OIR17992.1"/>
    <property type="molecule type" value="Genomic_DNA"/>
</dbReference>
<proteinExistence type="inferred from homology"/>
<feature type="domain" description="SHSP" evidence="3">
    <location>
        <begin position="91"/>
        <end position="187"/>
    </location>
</feature>
<dbReference type="InterPro" id="IPR002068">
    <property type="entry name" value="A-crystallin/Hsp20_dom"/>
</dbReference>
<comment type="caution">
    <text evidence="5">The sequence shown here is derived from an EMBL/GenBank/DDBJ whole genome shotgun (WGS) entry which is preliminary data.</text>
</comment>
<comment type="similarity">
    <text evidence="1">Belongs to the small heat shock protein (HSP20) family.</text>
</comment>
<dbReference type="InterPro" id="IPR008978">
    <property type="entry name" value="HSP20-like_chaperone"/>
</dbReference>
<evidence type="ECO:0000256" key="1">
    <source>
        <dbReference type="PROSITE-ProRule" id="PRU00285"/>
    </source>
</evidence>
<dbReference type="Proteomes" id="UP000183815">
    <property type="component" value="Unassembled WGS sequence"/>
</dbReference>
<name>A0A1J5TP17_9ARCH</name>
<dbReference type="AlphaFoldDB" id="A0A1J5TP17"/>